<feature type="compositionally biased region" description="Basic and acidic residues" evidence="2">
    <location>
        <begin position="317"/>
        <end position="328"/>
    </location>
</feature>
<feature type="region of interest" description="Disordered" evidence="2">
    <location>
        <begin position="52"/>
        <end position="126"/>
    </location>
</feature>
<gene>
    <name evidence="3" type="ORF">CHIRRI_LOCUS4483</name>
</gene>
<reference evidence="3" key="2">
    <citation type="submission" date="2022-10" db="EMBL/GenBank/DDBJ databases">
        <authorList>
            <consortium name="ENA_rothamsted_submissions"/>
            <consortium name="culmorum"/>
            <person name="King R."/>
        </authorList>
    </citation>
    <scope>NUCLEOTIDE SEQUENCE</scope>
</reference>
<feature type="coiled-coil region" evidence="1">
    <location>
        <begin position="876"/>
        <end position="907"/>
    </location>
</feature>
<feature type="region of interest" description="Disordered" evidence="2">
    <location>
        <begin position="313"/>
        <end position="337"/>
    </location>
</feature>
<protein>
    <submittedName>
        <fullName evidence="3">Uncharacterized protein</fullName>
    </submittedName>
</protein>
<sequence length="984" mass="113133">MESSDGEIKDDFSDISEEDYFDSIASKIEKRKLELELLNSIEAVYVDDYAKENRFENHRNRQNTSRSNFRKEKSRKPPPHNEIRNRAYRASSIFSTGYTLPKRKRQRRRRKYSKLKSPPPIVYLSSPESPESVVEVKESESDEELLLRLQALTSKKEVKSLIEPNPKVETIETPHPSPTEPALQTNNNSNEEELLRIAALRSAILKKKDHFRKRKQLRKLESERPYSPDNFEPIIDVAMDLSNSPLGSPFHNSCDINEEIDMDISNSPSEVHENLEACDMELVYSPQSKHEIVNEENDEELELRSMLLSSINVKKRKSDDDTTERLSENELSEPASPQLDITNLKMAVERLKQQKHHVPTLVSSKSGKSGTKTIKMILEEQKNKKLIKDTSINEVDDEIVKSTDNHELTLDDNNTLSEIKNEQIAKEEILEPSETSLIDKISTSQSPQNNSNDDSALDKVSLTIEPSDSSFSTITDTKNIPLLPEKKKVENRLVTSLDSVIRPVTPLIIKLYFDSSEDEYDKREKKTIRKVIHAPKSSAPDFQMNLDSFLKNIRSQQELSQVNRTTSKTSPSYLKENAQISPKTSAVKHLPLSSQVEYEKLVQKMKILQEAKQQRQKAGTLKRTKSSSEQSNPSQNTNSSNSSKNQQQTQSEDQQKVVGFKELENKSTKIDDALGKIPLLDEAARSRLIEKTEINYLNHTKNLLESTESNIKLLDENSLEFKRKDKIESKIAEFEKSLIKYKNYLRVVNTRIKTNTPKILQSQRDMIKLRNHQFKFGQICQKVGETVRGDSYILPDCETSKIENNFLKISEKTEEIHKVVPEDQAYVSKQLKLLADKVKEFSPKVDISKEIEATNNAQVDSDAKNTKPERAIIRSVSQLIAACNNDENEIEEKLEKSEVSVEDEQSKAPEVHRNVKRVLENMESTVSMKKMKHYESPLEFLKLPHMSNRKYDISLDFKFLINLSFLQYFPYDLTSKNIFDFVYI</sequence>
<evidence type="ECO:0000313" key="3">
    <source>
        <dbReference type="EMBL" id="CAG9801559.1"/>
    </source>
</evidence>
<keyword evidence="1" id="KW-0175">Coiled coil</keyword>
<evidence type="ECO:0000256" key="1">
    <source>
        <dbReference type="SAM" id="Coils"/>
    </source>
</evidence>
<dbReference type="EMBL" id="OU895877">
    <property type="protein sequence ID" value="CAG9801559.1"/>
    <property type="molecule type" value="Genomic_DNA"/>
</dbReference>
<feature type="compositionally biased region" description="Low complexity" evidence="2">
    <location>
        <begin position="627"/>
        <end position="652"/>
    </location>
</feature>
<accession>A0A9N9RRD0</accession>
<feature type="compositionally biased region" description="Polar residues" evidence="2">
    <location>
        <begin position="559"/>
        <end position="584"/>
    </location>
</feature>
<reference evidence="3" key="1">
    <citation type="submission" date="2022-01" db="EMBL/GenBank/DDBJ databases">
        <authorList>
            <person name="King R."/>
        </authorList>
    </citation>
    <scope>NUCLEOTIDE SEQUENCE</scope>
</reference>
<evidence type="ECO:0000256" key="2">
    <source>
        <dbReference type="SAM" id="MobiDB-lite"/>
    </source>
</evidence>
<feature type="region of interest" description="Disordered" evidence="2">
    <location>
        <begin position="612"/>
        <end position="656"/>
    </location>
</feature>
<feature type="compositionally biased region" description="Basic residues" evidence="2">
    <location>
        <begin position="101"/>
        <end position="114"/>
    </location>
</feature>
<keyword evidence="4" id="KW-1185">Reference proteome</keyword>
<dbReference type="AlphaFoldDB" id="A0A9N9RRD0"/>
<organism evidence="3 4">
    <name type="scientific">Chironomus riparius</name>
    <dbReference type="NCBI Taxonomy" id="315576"/>
    <lineage>
        <taxon>Eukaryota</taxon>
        <taxon>Metazoa</taxon>
        <taxon>Ecdysozoa</taxon>
        <taxon>Arthropoda</taxon>
        <taxon>Hexapoda</taxon>
        <taxon>Insecta</taxon>
        <taxon>Pterygota</taxon>
        <taxon>Neoptera</taxon>
        <taxon>Endopterygota</taxon>
        <taxon>Diptera</taxon>
        <taxon>Nematocera</taxon>
        <taxon>Chironomoidea</taxon>
        <taxon>Chironomidae</taxon>
        <taxon>Chironominae</taxon>
        <taxon>Chironomus</taxon>
    </lineage>
</organism>
<name>A0A9N9RRD0_9DIPT</name>
<dbReference type="Proteomes" id="UP001153620">
    <property type="component" value="Chromosome 1"/>
</dbReference>
<proteinExistence type="predicted"/>
<dbReference type="OrthoDB" id="7791743at2759"/>
<evidence type="ECO:0000313" key="4">
    <source>
        <dbReference type="Proteomes" id="UP001153620"/>
    </source>
</evidence>
<feature type="region of interest" description="Disordered" evidence="2">
    <location>
        <begin position="559"/>
        <end position="586"/>
    </location>
</feature>